<dbReference type="SUPFAM" id="SSF53335">
    <property type="entry name" value="S-adenosyl-L-methionine-dependent methyltransferases"/>
    <property type="match status" value="1"/>
</dbReference>
<dbReference type="Gene3D" id="3.40.50.150">
    <property type="entry name" value="Vaccinia Virus protein VP39"/>
    <property type="match status" value="1"/>
</dbReference>
<evidence type="ECO:0000313" key="6">
    <source>
        <dbReference type="Proteomes" id="UP000638560"/>
    </source>
</evidence>
<keyword evidence="3" id="KW-0949">S-adenosyl-L-methionine</keyword>
<evidence type="ECO:0000313" key="5">
    <source>
        <dbReference type="EMBL" id="MBF9130820.1"/>
    </source>
</evidence>
<dbReference type="RefSeq" id="WP_196202387.1">
    <property type="nucleotide sequence ID" value="NZ_JADPUN010000170.1"/>
</dbReference>
<name>A0ABS0GX85_9ACTN</name>
<organism evidence="5 6">
    <name type="scientific">Plantactinospora alkalitolerans</name>
    <dbReference type="NCBI Taxonomy" id="2789879"/>
    <lineage>
        <taxon>Bacteria</taxon>
        <taxon>Bacillati</taxon>
        <taxon>Actinomycetota</taxon>
        <taxon>Actinomycetes</taxon>
        <taxon>Micromonosporales</taxon>
        <taxon>Micromonosporaceae</taxon>
        <taxon>Plantactinospora</taxon>
    </lineage>
</organism>
<reference evidence="5 6" key="1">
    <citation type="submission" date="2020-11" db="EMBL/GenBank/DDBJ databases">
        <title>A novel isolate from a Black sea contaminated sediment with potential to produce alkanes: Plantactinospora alkalitolerans sp. nov.</title>
        <authorList>
            <person name="Carro L."/>
            <person name="Veyisoglu A."/>
            <person name="Guven K."/>
            <person name="Schumann P."/>
            <person name="Klenk H.-P."/>
            <person name="Sahin N."/>
        </authorList>
    </citation>
    <scope>NUCLEOTIDE SEQUENCE [LARGE SCALE GENOMIC DNA]</scope>
    <source>
        <strain evidence="5 6">S1510</strain>
    </source>
</reference>
<evidence type="ECO:0000256" key="2">
    <source>
        <dbReference type="ARBA" id="ARBA00022679"/>
    </source>
</evidence>
<evidence type="ECO:0000256" key="1">
    <source>
        <dbReference type="ARBA" id="ARBA00022603"/>
    </source>
</evidence>
<dbReference type="GO" id="GO:0008168">
    <property type="term" value="F:methyltransferase activity"/>
    <property type="evidence" value="ECO:0007669"/>
    <property type="project" value="UniProtKB-KW"/>
</dbReference>
<keyword evidence="2" id="KW-0808">Transferase</keyword>
<dbReference type="PANTHER" id="PTHR43464:SF19">
    <property type="entry name" value="UBIQUINONE BIOSYNTHESIS O-METHYLTRANSFERASE, MITOCHONDRIAL"/>
    <property type="match status" value="1"/>
</dbReference>
<feature type="domain" description="Methyltransferase type 11" evidence="4">
    <location>
        <begin position="49"/>
        <end position="144"/>
    </location>
</feature>
<accession>A0ABS0GX85</accession>
<dbReference type="InterPro" id="IPR013216">
    <property type="entry name" value="Methyltransf_11"/>
</dbReference>
<evidence type="ECO:0000256" key="3">
    <source>
        <dbReference type="ARBA" id="ARBA00022691"/>
    </source>
</evidence>
<sequence length="197" mass="20955">MTGGARQLWDEHATAFDEEADHGLRDPGVRKAWADLLLPVLPPAPASVVDVGCGTGSLSVLLAGAGHDVCGVDFAPRMLAAARKKTIGAGVGVDYVLGDGAKLPFARSSFDVVLARHVLWVLPDPGRVLAHWISLLRPQGRLVLVEGHWSSGAGLPAAACRALVLRCRGEAEVRVLDDSRLWGQEIGDERYLLVSSR</sequence>
<dbReference type="Proteomes" id="UP000638560">
    <property type="component" value="Unassembled WGS sequence"/>
</dbReference>
<comment type="caution">
    <text evidence="5">The sequence shown here is derived from an EMBL/GenBank/DDBJ whole genome shotgun (WGS) entry which is preliminary data.</text>
</comment>
<dbReference type="EMBL" id="JADPUN010000170">
    <property type="protein sequence ID" value="MBF9130820.1"/>
    <property type="molecule type" value="Genomic_DNA"/>
</dbReference>
<dbReference type="GO" id="GO:0032259">
    <property type="term" value="P:methylation"/>
    <property type="evidence" value="ECO:0007669"/>
    <property type="project" value="UniProtKB-KW"/>
</dbReference>
<evidence type="ECO:0000259" key="4">
    <source>
        <dbReference type="Pfam" id="PF08241"/>
    </source>
</evidence>
<dbReference type="Pfam" id="PF08241">
    <property type="entry name" value="Methyltransf_11"/>
    <property type="match status" value="1"/>
</dbReference>
<proteinExistence type="predicted"/>
<dbReference type="PANTHER" id="PTHR43464">
    <property type="entry name" value="METHYLTRANSFERASE"/>
    <property type="match status" value="1"/>
</dbReference>
<dbReference type="InterPro" id="IPR029063">
    <property type="entry name" value="SAM-dependent_MTases_sf"/>
</dbReference>
<keyword evidence="6" id="KW-1185">Reference proteome</keyword>
<dbReference type="CDD" id="cd02440">
    <property type="entry name" value="AdoMet_MTases"/>
    <property type="match status" value="1"/>
</dbReference>
<protein>
    <submittedName>
        <fullName evidence="5">Class I SAM-dependent methyltransferase</fullName>
    </submittedName>
</protein>
<keyword evidence="1 5" id="KW-0489">Methyltransferase</keyword>
<gene>
    <name evidence="5" type="ORF">I0C86_17905</name>
</gene>